<keyword evidence="2" id="KW-1185">Reference proteome</keyword>
<comment type="caution">
    <text evidence="1">The sequence shown here is derived from an EMBL/GenBank/DDBJ whole genome shotgun (WGS) entry which is preliminary data.</text>
</comment>
<evidence type="ECO:0000313" key="1">
    <source>
        <dbReference type="EMBL" id="GGF30502.1"/>
    </source>
</evidence>
<evidence type="ECO:0008006" key="3">
    <source>
        <dbReference type="Google" id="ProtNLM"/>
    </source>
</evidence>
<gene>
    <name evidence="1" type="ORF">GCM10011518_44680</name>
</gene>
<proteinExistence type="predicted"/>
<reference evidence="2" key="1">
    <citation type="journal article" date="2019" name="Int. J. Syst. Evol. Microbiol.">
        <title>The Global Catalogue of Microorganisms (GCM) 10K type strain sequencing project: providing services to taxonomists for standard genome sequencing and annotation.</title>
        <authorList>
            <consortium name="The Broad Institute Genomics Platform"/>
            <consortium name="The Broad Institute Genome Sequencing Center for Infectious Disease"/>
            <person name="Wu L."/>
            <person name="Ma J."/>
        </authorList>
    </citation>
    <scope>NUCLEOTIDE SEQUENCE [LARGE SCALE GENOMIC DNA]</scope>
    <source>
        <strain evidence="2">CGMCC 1.16060</strain>
    </source>
</reference>
<name>A0ABQ1UYZ6_9FLAO</name>
<dbReference type="RefSeq" id="WP_163391507.1">
    <property type="nucleotide sequence ID" value="NZ_BMKP01000024.1"/>
</dbReference>
<dbReference type="EMBL" id="BMKP01000024">
    <property type="protein sequence ID" value="GGF30502.1"/>
    <property type="molecule type" value="Genomic_DNA"/>
</dbReference>
<dbReference type="PROSITE" id="PS51257">
    <property type="entry name" value="PROKAR_LIPOPROTEIN"/>
    <property type="match status" value="1"/>
</dbReference>
<evidence type="ECO:0000313" key="2">
    <source>
        <dbReference type="Proteomes" id="UP000655016"/>
    </source>
</evidence>
<sequence length="139" mass="16871">MRQNKLLYLLFFIVLISCTKENRIENIFITPKDHYWQWSNTQQYNVGCGEINFKFEKNGYSHRYNFNFEKGYTLHEGQYDDIVVGPKKWYLKNDSTLVWDNLEYKIEHIDHTVIMLSYFLPSDKKQQCWTRLLKVVGEK</sequence>
<dbReference type="Proteomes" id="UP000655016">
    <property type="component" value="Unassembled WGS sequence"/>
</dbReference>
<organism evidence="1 2">
    <name type="scientific">Flavobacterium limi</name>
    <dbReference type="NCBI Taxonomy" id="2045105"/>
    <lineage>
        <taxon>Bacteria</taxon>
        <taxon>Pseudomonadati</taxon>
        <taxon>Bacteroidota</taxon>
        <taxon>Flavobacteriia</taxon>
        <taxon>Flavobacteriales</taxon>
        <taxon>Flavobacteriaceae</taxon>
        <taxon>Flavobacterium</taxon>
    </lineage>
</organism>
<accession>A0ABQ1UYZ6</accession>
<protein>
    <recommendedName>
        <fullName evidence="3">Lipocalin-like domain-containing protein</fullName>
    </recommendedName>
</protein>